<dbReference type="PRINTS" id="PR01069">
    <property type="entry name" value="ACCCTRFRASEA"/>
</dbReference>
<evidence type="ECO:0000313" key="13">
    <source>
        <dbReference type="EMBL" id="SUZ54439.1"/>
    </source>
</evidence>
<feature type="domain" description="CoA carboxyltransferase C-terminal" evidence="12">
    <location>
        <begin position="40"/>
        <end position="294"/>
    </location>
</feature>
<evidence type="ECO:0000256" key="11">
    <source>
        <dbReference type="SAM" id="Coils"/>
    </source>
</evidence>
<dbReference type="NCBIfam" id="NF041504">
    <property type="entry name" value="AccA_sub"/>
    <property type="match status" value="1"/>
</dbReference>
<evidence type="ECO:0000256" key="8">
    <source>
        <dbReference type="ARBA" id="ARBA00023098"/>
    </source>
</evidence>
<proteinExistence type="inferred from homology"/>
<evidence type="ECO:0000256" key="9">
    <source>
        <dbReference type="ARBA" id="ARBA00023160"/>
    </source>
</evidence>
<evidence type="ECO:0000256" key="2">
    <source>
        <dbReference type="ARBA" id="ARBA00011883"/>
    </source>
</evidence>
<evidence type="ECO:0000256" key="6">
    <source>
        <dbReference type="ARBA" id="ARBA00022832"/>
    </source>
</evidence>
<keyword evidence="6" id="KW-0276">Fatty acid metabolism</keyword>
<name>A0A381NJ79_9ZZZZ</name>
<dbReference type="EMBL" id="UINC01000388">
    <property type="protein sequence ID" value="SUZ54439.1"/>
    <property type="molecule type" value="Genomic_DNA"/>
</dbReference>
<reference evidence="13" key="1">
    <citation type="submission" date="2018-05" db="EMBL/GenBank/DDBJ databases">
        <authorList>
            <person name="Lanie J.A."/>
            <person name="Ng W.-L."/>
            <person name="Kazmierczak K.M."/>
            <person name="Andrzejewski T.M."/>
            <person name="Davidsen T.M."/>
            <person name="Wayne K.J."/>
            <person name="Tettelin H."/>
            <person name="Glass J.I."/>
            <person name="Rusch D."/>
            <person name="Podicherti R."/>
            <person name="Tsui H.-C.T."/>
            <person name="Winkler M.E."/>
        </authorList>
    </citation>
    <scope>NUCLEOTIDE SEQUENCE</scope>
</reference>
<keyword evidence="5" id="KW-0547">Nucleotide-binding</keyword>
<evidence type="ECO:0000256" key="5">
    <source>
        <dbReference type="ARBA" id="ARBA00022741"/>
    </source>
</evidence>
<dbReference type="GO" id="GO:0009317">
    <property type="term" value="C:acetyl-CoA carboxylase complex"/>
    <property type="evidence" value="ECO:0007669"/>
    <property type="project" value="InterPro"/>
</dbReference>
<keyword evidence="4" id="KW-0808">Transferase</keyword>
<keyword evidence="9" id="KW-0275">Fatty acid biosynthesis</keyword>
<dbReference type="GO" id="GO:0006633">
    <property type="term" value="P:fatty acid biosynthetic process"/>
    <property type="evidence" value="ECO:0007669"/>
    <property type="project" value="UniProtKB-KW"/>
</dbReference>
<organism evidence="13">
    <name type="scientific">marine metagenome</name>
    <dbReference type="NCBI Taxonomy" id="408172"/>
    <lineage>
        <taxon>unclassified sequences</taxon>
        <taxon>metagenomes</taxon>
        <taxon>ecological metagenomes</taxon>
    </lineage>
</organism>
<keyword evidence="7" id="KW-0067">ATP-binding</keyword>
<keyword evidence="8" id="KW-0443">Lipid metabolism</keyword>
<dbReference type="Pfam" id="PF03255">
    <property type="entry name" value="ACCA"/>
    <property type="match status" value="1"/>
</dbReference>
<evidence type="ECO:0000259" key="12">
    <source>
        <dbReference type="PROSITE" id="PS50989"/>
    </source>
</evidence>
<accession>A0A381NJ79</accession>
<dbReference type="GO" id="GO:0016743">
    <property type="term" value="F:carboxyl- or carbamoyltransferase activity"/>
    <property type="evidence" value="ECO:0007669"/>
    <property type="project" value="InterPro"/>
</dbReference>
<dbReference type="InterPro" id="IPR011763">
    <property type="entry name" value="COA_CT_C"/>
</dbReference>
<dbReference type="GO" id="GO:0003989">
    <property type="term" value="F:acetyl-CoA carboxylase activity"/>
    <property type="evidence" value="ECO:0007669"/>
    <property type="project" value="InterPro"/>
</dbReference>
<dbReference type="EC" id="2.1.3.15" evidence="2"/>
<gene>
    <name evidence="13" type="ORF">METZ01_LOCUS7293</name>
</gene>
<dbReference type="NCBIfam" id="TIGR00513">
    <property type="entry name" value="accA"/>
    <property type="match status" value="1"/>
</dbReference>
<comment type="catalytic activity">
    <reaction evidence="10">
        <text>N(6)-carboxybiotinyl-L-lysyl-[protein] + acetyl-CoA = N(6)-biotinyl-L-lysyl-[protein] + malonyl-CoA</text>
        <dbReference type="Rhea" id="RHEA:54728"/>
        <dbReference type="Rhea" id="RHEA-COMP:10505"/>
        <dbReference type="Rhea" id="RHEA-COMP:10506"/>
        <dbReference type="ChEBI" id="CHEBI:57288"/>
        <dbReference type="ChEBI" id="CHEBI:57384"/>
        <dbReference type="ChEBI" id="CHEBI:83144"/>
        <dbReference type="ChEBI" id="CHEBI:83145"/>
        <dbReference type="EC" id="2.1.3.15"/>
    </reaction>
</comment>
<dbReference type="GO" id="GO:2001295">
    <property type="term" value="P:malonyl-CoA biosynthetic process"/>
    <property type="evidence" value="ECO:0007669"/>
    <property type="project" value="UniProtKB-UniPathway"/>
</dbReference>
<dbReference type="UniPathway" id="UPA00655">
    <property type="reaction ID" value="UER00711"/>
</dbReference>
<dbReference type="Gene3D" id="3.90.226.10">
    <property type="entry name" value="2-enoyl-CoA Hydratase, Chain A, domain 1"/>
    <property type="match status" value="1"/>
</dbReference>
<protein>
    <recommendedName>
        <fullName evidence="2">acetyl-CoA carboxytransferase</fullName>
        <ecNumber evidence="2">2.1.3.15</ecNumber>
    </recommendedName>
</protein>
<dbReference type="SUPFAM" id="SSF52096">
    <property type="entry name" value="ClpP/crotonase"/>
    <property type="match status" value="1"/>
</dbReference>
<keyword evidence="11" id="KW-0175">Coiled coil</keyword>
<dbReference type="InterPro" id="IPR001095">
    <property type="entry name" value="Acetyl_CoA_COase_a_su"/>
</dbReference>
<dbReference type="PANTHER" id="PTHR42853:SF3">
    <property type="entry name" value="ACETYL-COENZYME A CARBOXYLASE CARBOXYL TRANSFERASE SUBUNIT ALPHA, CHLOROPLASTIC"/>
    <property type="match status" value="1"/>
</dbReference>
<dbReference type="PROSITE" id="PS50989">
    <property type="entry name" value="COA_CT_CTER"/>
    <property type="match status" value="1"/>
</dbReference>
<evidence type="ECO:0000256" key="7">
    <source>
        <dbReference type="ARBA" id="ARBA00022840"/>
    </source>
</evidence>
<dbReference type="GO" id="GO:0005524">
    <property type="term" value="F:ATP binding"/>
    <property type="evidence" value="ECO:0007669"/>
    <property type="project" value="UniProtKB-KW"/>
</dbReference>
<feature type="coiled-coil region" evidence="11">
    <location>
        <begin position="4"/>
        <end position="31"/>
    </location>
</feature>
<evidence type="ECO:0000256" key="10">
    <source>
        <dbReference type="ARBA" id="ARBA00049152"/>
    </source>
</evidence>
<keyword evidence="3" id="KW-0444">Lipid biosynthesis</keyword>
<evidence type="ECO:0000256" key="4">
    <source>
        <dbReference type="ARBA" id="ARBA00022679"/>
    </source>
</evidence>
<dbReference type="NCBIfam" id="NF004344">
    <property type="entry name" value="PRK05724.1"/>
    <property type="match status" value="1"/>
</dbReference>
<comment type="pathway">
    <text evidence="1">Lipid metabolism; malonyl-CoA biosynthesis; malonyl-CoA from acetyl-CoA: step 1/1.</text>
</comment>
<dbReference type="PANTHER" id="PTHR42853">
    <property type="entry name" value="ACETYL-COENZYME A CARBOXYLASE CARBOXYL TRANSFERASE SUBUNIT ALPHA"/>
    <property type="match status" value="1"/>
</dbReference>
<dbReference type="HAMAP" id="MF_00823">
    <property type="entry name" value="AcetylCoA_CT_alpha"/>
    <property type="match status" value="1"/>
</dbReference>
<dbReference type="InterPro" id="IPR029045">
    <property type="entry name" value="ClpP/crotonase-like_dom_sf"/>
</dbReference>
<evidence type="ECO:0000256" key="1">
    <source>
        <dbReference type="ARBA" id="ARBA00004956"/>
    </source>
</evidence>
<sequence>MVNYLDFEKSLADVEGKIRQLNEQRLNEEEKTISLDEITKLETKAQDLLTEIYQDLGTWEKTQVARHPDRPHFKDYIHGMIKGFSPLAGDRVYGEDKAIIGGLGQLDDFSVMLIGNEKGADTETRLKHNFGMAHPEGYRKSIRLMRLAERYEIPVITFIDTPGAYPGVGAEERGQSEAIARSIDCTLSLKVPVISVIIGEGGSGGAMALAAANKVLMLEHSIYTVASPEASASILWRSSKKSKEAAEAMKITSQDLLNLNVIDEIIDEPVGGAHREHAQIIMQTKIAIKDSIISLKKFDPESLVEKRRDKFLEIGRNLNI</sequence>
<evidence type="ECO:0000256" key="3">
    <source>
        <dbReference type="ARBA" id="ARBA00022516"/>
    </source>
</evidence>
<dbReference type="AlphaFoldDB" id="A0A381NJ79"/>